<dbReference type="InterPro" id="IPR001239">
    <property type="entry name" value="Prot_inh_Kazal-m"/>
</dbReference>
<dbReference type="InterPro" id="IPR050159">
    <property type="entry name" value="Kazal-type_SerProtInhib"/>
</dbReference>
<gene>
    <name evidence="11" type="ORF">GRJ2_002062100</name>
</gene>
<comment type="subcellular location">
    <subcellularLocation>
        <location evidence="1">Secreted</location>
    </subcellularLocation>
</comment>
<dbReference type="SMART" id="SM00280">
    <property type="entry name" value="KAZAL"/>
    <property type="match status" value="5"/>
</dbReference>
<dbReference type="PANTHER" id="PTHR47499">
    <property type="entry name" value="SERINE PROTEASE INHIBITOR KAZAL-TYPE 7 SPINK7"/>
    <property type="match status" value="1"/>
</dbReference>
<dbReference type="FunFam" id="3.30.60.30:FF:000037">
    <property type="entry name" value="Ovomucoid"/>
    <property type="match status" value="2"/>
</dbReference>
<comment type="caution">
    <text evidence="11">The sequence shown here is derived from an EMBL/GenBank/DDBJ whole genome shotgun (WGS) entry which is preliminary data.</text>
</comment>
<feature type="chain" id="PRO_5044819381" description="Ovomucoid" evidence="9">
    <location>
        <begin position="24"/>
        <end position="320"/>
    </location>
</feature>
<dbReference type="GO" id="GO:0005576">
    <property type="term" value="C:extracellular region"/>
    <property type="evidence" value="ECO:0007669"/>
    <property type="project" value="UniProtKB-SubCell"/>
</dbReference>
<evidence type="ECO:0000256" key="1">
    <source>
        <dbReference type="ARBA" id="ARBA00004613"/>
    </source>
</evidence>
<keyword evidence="4" id="KW-0646">Protease inhibitor</keyword>
<keyword evidence="3" id="KW-0964">Secreted</keyword>
<evidence type="ECO:0000313" key="12">
    <source>
        <dbReference type="Proteomes" id="UP001623348"/>
    </source>
</evidence>
<organism evidence="11 12">
    <name type="scientific">Grus japonensis</name>
    <name type="common">Japanese crane</name>
    <name type="synonym">Red-crowned crane</name>
    <dbReference type="NCBI Taxonomy" id="30415"/>
    <lineage>
        <taxon>Eukaryota</taxon>
        <taxon>Metazoa</taxon>
        <taxon>Chordata</taxon>
        <taxon>Craniata</taxon>
        <taxon>Vertebrata</taxon>
        <taxon>Euteleostomi</taxon>
        <taxon>Archelosauria</taxon>
        <taxon>Archosauria</taxon>
        <taxon>Dinosauria</taxon>
        <taxon>Saurischia</taxon>
        <taxon>Theropoda</taxon>
        <taxon>Coelurosauria</taxon>
        <taxon>Aves</taxon>
        <taxon>Neognathae</taxon>
        <taxon>Neoaves</taxon>
        <taxon>Gruiformes</taxon>
        <taxon>Gruidae</taxon>
        <taxon>Grus</taxon>
    </lineage>
</organism>
<evidence type="ECO:0000259" key="10">
    <source>
        <dbReference type="PROSITE" id="PS51465"/>
    </source>
</evidence>
<dbReference type="PROSITE" id="PS51465">
    <property type="entry name" value="KAZAL_2"/>
    <property type="match status" value="5"/>
</dbReference>
<dbReference type="CDD" id="cd00104">
    <property type="entry name" value="KAZAL_FS"/>
    <property type="match status" value="1"/>
</dbReference>
<feature type="domain" description="Kazal-like" evidence="10">
    <location>
        <begin position="209"/>
        <end position="264"/>
    </location>
</feature>
<accession>A0ABC9XE49</accession>
<evidence type="ECO:0000256" key="2">
    <source>
        <dbReference type="ARBA" id="ARBA00019248"/>
    </source>
</evidence>
<protein>
    <recommendedName>
        <fullName evidence="2">Ovomucoid</fullName>
    </recommendedName>
</protein>
<proteinExistence type="predicted"/>
<feature type="domain" description="Kazal-like" evidence="10">
    <location>
        <begin position="153"/>
        <end position="208"/>
    </location>
</feature>
<evidence type="ECO:0000256" key="5">
    <source>
        <dbReference type="ARBA" id="ARBA00022737"/>
    </source>
</evidence>
<feature type="domain" description="Kazal-like" evidence="10">
    <location>
        <begin position="22"/>
        <end position="86"/>
    </location>
</feature>
<feature type="signal peptide" evidence="9">
    <location>
        <begin position="1"/>
        <end position="23"/>
    </location>
</feature>
<dbReference type="EMBL" id="BAAFJT010000014">
    <property type="protein sequence ID" value="GAB0195968.1"/>
    <property type="molecule type" value="Genomic_DNA"/>
</dbReference>
<dbReference type="CDD" id="cd01327">
    <property type="entry name" value="KAZAL_PSTI"/>
    <property type="match status" value="2"/>
</dbReference>
<keyword evidence="8" id="KW-0325">Glycoprotein</keyword>
<evidence type="ECO:0000313" key="11">
    <source>
        <dbReference type="EMBL" id="GAB0195968.1"/>
    </source>
</evidence>
<dbReference type="AlphaFoldDB" id="A0ABC9XE49"/>
<keyword evidence="5" id="KW-0677">Repeat</keyword>
<dbReference type="Gene3D" id="3.30.60.30">
    <property type="match status" value="5"/>
</dbReference>
<dbReference type="Pfam" id="PF00050">
    <property type="entry name" value="Kazal_1"/>
    <property type="match status" value="5"/>
</dbReference>
<feature type="domain" description="Kazal-like" evidence="10">
    <location>
        <begin position="87"/>
        <end position="152"/>
    </location>
</feature>
<keyword evidence="6" id="KW-0722">Serine protease inhibitor</keyword>
<keyword evidence="9" id="KW-0732">Signal</keyword>
<feature type="domain" description="Kazal-like" evidence="10">
    <location>
        <begin position="265"/>
        <end position="320"/>
    </location>
</feature>
<sequence>MTTAGVFVLLSFALCCFPDAAFGVEVDCSTYPNTTNDEGKEVLVCTKILSPICGTDGVTYSNECLLCAYNIEYGTNVSKDHDGECKEVVPVDCSRYPNSTNEEGKVVMLCSKDLNPVCGTDGVTYDNECVLCAHNVESGTSVGKKYDGECKKETATVDCSDYPKPACTLEYMPFCGSDSKTYSNKCNFCNAVVRNRAIDKKHDGRCVGLDCTGYLRSSSGRAVPCTLEYNPICGTNGVTYRNKCTFCNAVANGLDLNLRNFGQCFQQIDCNEQKGNNLICTNEYNPLCGSDGRTYGNKCQFCSAVLRSRGNLFLRYRGEC</sequence>
<evidence type="ECO:0000256" key="7">
    <source>
        <dbReference type="ARBA" id="ARBA00023157"/>
    </source>
</evidence>
<dbReference type="PROSITE" id="PS00282">
    <property type="entry name" value="KAZAL_1"/>
    <property type="match status" value="3"/>
</dbReference>
<dbReference type="InterPro" id="IPR036058">
    <property type="entry name" value="Kazal_dom_sf"/>
</dbReference>
<reference evidence="11 12" key="1">
    <citation type="submission" date="2024-06" db="EMBL/GenBank/DDBJ databases">
        <title>The draft genome of Grus japonensis, version 3.</title>
        <authorList>
            <person name="Nabeshima K."/>
            <person name="Suzuki S."/>
            <person name="Onuma M."/>
        </authorList>
    </citation>
    <scope>NUCLEOTIDE SEQUENCE [LARGE SCALE GENOMIC DNA]</scope>
    <source>
        <strain evidence="11 12">451A</strain>
    </source>
</reference>
<evidence type="ECO:0000256" key="8">
    <source>
        <dbReference type="ARBA" id="ARBA00023180"/>
    </source>
</evidence>
<evidence type="ECO:0000256" key="4">
    <source>
        <dbReference type="ARBA" id="ARBA00022690"/>
    </source>
</evidence>
<dbReference type="PANTHER" id="PTHR47499:SF1">
    <property type="entry name" value="SERINE PROTEASE INHIBITOR KAZAL-TYPE 7"/>
    <property type="match status" value="1"/>
</dbReference>
<dbReference type="FunFam" id="3.30.60.30:FF:000036">
    <property type="entry name" value="Ovomucoid"/>
    <property type="match status" value="2"/>
</dbReference>
<keyword evidence="12" id="KW-1185">Reference proteome</keyword>
<evidence type="ECO:0000256" key="9">
    <source>
        <dbReference type="SAM" id="SignalP"/>
    </source>
</evidence>
<dbReference type="InterPro" id="IPR002350">
    <property type="entry name" value="Kazal_dom"/>
</dbReference>
<name>A0ABC9XE49_GRUJA</name>
<evidence type="ECO:0000256" key="6">
    <source>
        <dbReference type="ARBA" id="ARBA00022900"/>
    </source>
</evidence>
<dbReference type="GO" id="GO:0004867">
    <property type="term" value="F:serine-type endopeptidase inhibitor activity"/>
    <property type="evidence" value="ECO:0007669"/>
    <property type="project" value="UniProtKB-KW"/>
</dbReference>
<dbReference type="Proteomes" id="UP001623348">
    <property type="component" value="Unassembled WGS sequence"/>
</dbReference>
<keyword evidence="7" id="KW-1015">Disulfide bond</keyword>
<dbReference type="PRINTS" id="PR00290">
    <property type="entry name" value="KAZALINHBTR"/>
</dbReference>
<dbReference type="SUPFAM" id="SSF100895">
    <property type="entry name" value="Kazal-type serine protease inhibitors"/>
    <property type="match status" value="5"/>
</dbReference>
<evidence type="ECO:0000256" key="3">
    <source>
        <dbReference type="ARBA" id="ARBA00022525"/>
    </source>
</evidence>